<proteinExistence type="predicted"/>
<sequence>LDRCIGDNKDYFCFVRQSCISGIDRDKMYLKDITAIPEEECDVVVQIKPYSISKWHMTIQINGTELNPENGIEFFYNTSIFKCNESGVHSDVVIGNFTKSKQIFSNTSMFCSFMLTTPNNREIKALFPHDHNLYTYLQYSKNKQIDKLEYLTKGNA</sequence>
<dbReference type="EMBL" id="BTSY01000001">
    <property type="protein sequence ID" value="GMT08816.1"/>
    <property type="molecule type" value="Genomic_DNA"/>
</dbReference>
<name>A0AAV5UNW1_9BILA</name>
<dbReference type="Proteomes" id="UP001432322">
    <property type="component" value="Unassembled WGS sequence"/>
</dbReference>
<keyword evidence="2" id="KW-1185">Reference proteome</keyword>
<accession>A0AAV5UNW1</accession>
<protein>
    <recommendedName>
        <fullName evidence="3">FHA domain-containing protein</fullName>
    </recommendedName>
</protein>
<feature type="non-terminal residue" evidence="1">
    <location>
        <position position="156"/>
    </location>
</feature>
<gene>
    <name evidence="1" type="ORF">PFISCL1PPCAC_113</name>
</gene>
<reference evidence="1" key="1">
    <citation type="submission" date="2023-10" db="EMBL/GenBank/DDBJ databases">
        <title>Genome assembly of Pristionchus species.</title>
        <authorList>
            <person name="Yoshida K."/>
            <person name="Sommer R.J."/>
        </authorList>
    </citation>
    <scope>NUCLEOTIDE SEQUENCE</scope>
    <source>
        <strain evidence="1">RS5133</strain>
    </source>
</reference>
<evidence type="ECO:0008006" key="3">
    <source>
        <dbReference type="Google" id="ProtNLM"/>
    </source>
</evidence>
<evidence type="ECO:0000313" key="1">
    <source>
        <dbReference type="EMBL" id="GMT08816.1"/>
    </source>
</evidence>
<evidence type="ECO:0000313" key="2">
    <source>
        <dbReference type="Proteomes" id="UP001432322"/>
    </source>
</evidence>
<feature type="non-terminal residue" evidence="1">
    <location>
        <position position="1"/>
    </location>
</feature>
<organism evidence="1 2">
    <name type="scientific">Pristionchus fissidentatus</name>
    <dbReference type="NCBI Taxonomy" id="1538716"/>
    <lineage>
        <taxon>Eukaryota</taxon>
        <taxon>Metazoa</taxon>
        <taxon>Ecdysozoa</taxon>
        <taxon>Nematoda</taxon>
        <taxon>Chromadorea</taxon>
        <taxon>Rhabditida</taxon>
        <taxon>Rhabditina</taxon>
        <taxon>Diplogasteromorpha</taxon>
        <taxon>Diplogasteroidea</taxon>
        <taxon>Neodiplogasteridae</taxon>
        <taxon>Pristionchus</taxon>
    </lineage>
</organism>
<comment type="caution">
    <text evidence="1">The sequence shown here is derived from an EMBL/GenBank/DDBJ whole genome shotgun (WGS) entry which is preliminary data.</text>
</comment>
<dbReference type="AlphaFoldDB" id="A0AAV5UNW1"/>